<feature type="region of interest" description="Disordered" evidence="1">
    <location>
        <begin position="1"/>
        <end position="22"/>
    </location>
</feature>
<accession>A0ABR4IAF5</accession>
<dbReference type="Proteomes" id="UP001610446">
    <property type="component" value="Unassembled WGS sequence"/>
</dbReference>
<dbReference type="EMBL" id="JBFXLU010000536">
    <property type="protein sequence ID" value="KAL2824716.1"/>
    <property type="molecule type" value="Genomic_DNA"/>
</dbReference>
<keyword evidence="3" id="KW-1185">Reference proteome</keyword>
<gene>
    <name evidence="2" type="ORF">BJY01DRAFT_256414</name>
</gene>
<organism evidence="2 3">
    <name type="scientific">Aspergillus pseudoustus</name>
    <dbReference type="NCBI Taxonomy" id="1810923"/>
    <lineage>
        <taxon>Eukaryota</taxon>
        <taxon>Fungi</taxon>
        <taxon>Dikarya</taxon>
        <taxon>Ascomycota</taxon>
        <taxon>Pezizomycotina</taxon>
        <taxon>Eurotiomycetes</taxon>
        <taxon>Eurotiomycetidae</taxon>
        <taxon>Eurotiales</taxon>
        <taxon>Aspergillaceae</taxon>
        <taxon>Aspergillus</taxon>
        <taxon>Aspergillus subgen. Nidulantes</taxon>
    </lineage>
</organism>
<evidence type="ECO:0000256" key="1">
    <source>
        <dbReference type="SAM" id="MobiDB-lite"/>
    </source>
</evidence>
<evidence type="ECO:0000313" key="3">
    <source>
        <dbReference type="Proteomes" id="UP001610446"/>
    </source>
</evidence>
<protein>
    <submittedName>
        <fullName evidence="2">Uncharacterized protein</fullName>
    </submittedName>
</protein>
<comment type="caution">
    <text evidence="2">The sequence shown here is derived from an EMBL/GenBank/DDBJ whole genome shotgun (WGS) entry which is preliminary data.</text>
</comment>
<sequence>MPIFYMSPPSSLGSTPPPTGPNLRRTALTPRSSSTNCSNNHDPLAFARSVPSRGSLVAGVTQTPAGLAPNTLGHVKCYFQLPVCVFVRPLPGTSATFEPLEYEDLVEAEQGMWCGGGMGGVVPQAAVPGVGAMSYGWWFDGGVFKGGFGKVVRVLYDRYLVWVDRVEVVGDDSECESEEGTRGTVGKMKIKKTGKDVGMKDADLNGDVDMEAGDSQEEYEREIEQLWGKLDDLSI</sequence>
<name>A0ABR4IAF5_9EURO</name>
<evidence type="ECO:0000313" key="2">
    <source>
        <dbReference type="EMBL" id="KAL2824716.1"/>
    </source>
</evidence>
<proteinExistence type="predicted"/>
<reference evidence="2 3" key="1">
    <citation type="submission" date="2024-07" db="EMBL/GenBank/DDBJ databases">
        <title>Section-level genome sequencing and comparative genomics of Aspergillus sections Usti and Cavernicolus.</title>
        <authorList>
            <consortium name="Lawrence Berkeley National Laboratory"/>
            <person name="Nybo J.L."/>
            <person name="Vesth T.C."/>
            <person name="Theobald S."/>
            <person name="Frisvad J.C."/>
            <person name="Larsen T.O."/>
            <person name="Kjaerboelling I."/>
            <person name="Rothschild-Mancinelli K."/>
            <person name="Lyhne E.K."/>
            <person name="Kogle M.E."/>
            <person name="Barry K."/>
            <person name="Clum A."/>
            <person name="Na H."/>
            <person name="Ledsgaard L."/>
            <person name="Lin J."/>
            <person name="Lipzen A."/>
            <person name="Kuo A."/>
            <person name="Riley R."/>
            <person name="Mondo S."/>
            <person name="Labutti K."/>
            <person name="Haridas S."/>
            <person name="Pangalinan J."/>
            <person name="Salamov A.A."/>
            <person name="Simmons B.A."/>
            <person name="Magnuson J.K."/>
            <person name="Chen J."/>
            <person name="Drula E."/>
            <person name="Henrissat B."/>
            <person name="Wiebenga A."/>
            <person name="Lubbers R.J."/>
            <person name="Gomes A.C."/>
            <person name="Makela M.R."/>
            <person name="Stajich J."/>
            <person name="Grigoriev I.V."/>
            <person name="Mortensen U.H."/>
            <person name="De Vries R.P."/>
            <person name="Baker S.E."/>
            <person name="Andersen M.R."/>
        </authorList>
    </citation>
    <scope>NUCLEOTIDE SEQUENCE [LARGE SCALE GENOMIC DNA]</scope>
    <source>
        <strain evidence="2 3">CBS 123904</strain>
    </source>
</reference>